<protein>
    <submittedName>
        <fullName evidence="2">Uncharacterized protein</fullName>
    </submittedName>
</protein>
<feature type="compositionally biased region" description="Basic and acidic residues" evidence="1">
    <location>
        <begin position="93"/>
        <end position="104"/>
    </location>
</feature>
<proteinExistence type="predicted"/>
<keyword evidence="3" id="KW-1185">Reference proteome</keyword>
<dbReference type="AlphaFoldDB" id="A0AAN8RJ57"/>
<comment type="caution">
    <text evidence="2">The sequence shown here is derived from an EMBL/GenBank/DDBJ whole genome shotgun (WGS) entry which is preliminary data.</text>
</comment>
<evidence type="ECO:0000256" key="1">
    <source>
        <dbReference type="SAM" id="MobiDB-lite"/>
    </source>
</evidence>
<sequence length="338" mass="38442">MAPRIQAKDLQRQGINIKYEYASDVSSLFPKAGPSVDEYAGKIDDMMQNTVDNLFLVPDDEPFRKVFEYCLYKIHRRSQPMFSSTITDTAAKSSRERKNAKEVDNDGIPRSEWQILPDFFSEISRCLNKIDRSIGYKVHRTHRRGFRVPLGKACFQRTDCGQYIEAIKGGVLRAFTRWPIKAAFYTTHLGPGSAEDHLAGEVLSLVAQVAFNYENDPTSVEGDQECFCITLHGQYVHFSTTIIPDKYIKYHNSGKPLKELEEVKVILSPEYDLTKAEDRFQMVWGFVALYMHLNPVSKRQILKAKSKEKEASSLATASVADKVKLELAQKIKSLDLAK</sequence>
<organism evidence="2 3">
    <name type="scientific">Orbilia javanica</name>
    <dbReference type="NCBI Taxonomy" id="47235"/>
    <lineage>
        <taxon>Eukaryota</taxon>
        <taxon>Fungi</taxon>
        <taxon>Dikarya</taxon>
        <taxon>Ascomycota</taxon>
        <taxon>Pezizomycotina</taxon>
        <taxon>Orbiliomycetes</taxon>
        <taxon>Orbiliales</taxon>
        <taxon>Orbiliaceae</taxon>
        <taxon>Orbilia</taxon>
    </lineage>
</organism>
<name>A0AAN8RJ57_9PEZI</name>
<accession>A0AAN8RJ57</accession>
<evidence type="ECO:0000313" key="3">
    <source>
        <dbReference type="Proteomes" id="UP001313282"/>
    </source>
</evidence>
<dbReference type="Proteomes" id="UP001313282">
    <property type="component" value="Unassembled WGS sequence"/>
</dbReference>
<feature type="region of interest" description="Disordered" evidence="1">
    <location>
        <begin position="85"/>
        <end position="104"/>
    </location>
</feature>
<evidence type="ECO:0000313" key="2">
    <source>
        <dbReference type="EMBL" id="KAK6345609.1"/>
    </source>
</evidence>
<dbReference type="EMBL" id="JAVHNR010000004">
    <property type="protein sequence ID" value="KAK6345609.1"/>
    <property type="molecule type" value="Genomic_DNA"/>
</dbReference>
<reference evidence="2 3" key="1">
    <citation type="submission" date="2019-10" db="EMBL/GenBank/DDBJ databases">
        <authorList>
            <person name="Palmer J.M."/>
        </authorList>
    </citation>
    <scope>NUCLEOTIDE SEQUENCE [LARGE SCALE GENOMIC DNA]</scope>
    <source>
        <strain evidence="2 3">TWF718</strain>
    </source>
</reference>
<gene>
    <name evidence="2" type="ORF">TWF718_007519</name>
</gene>